<dbReference type="Gene3D" id="3.30.160.20">
    <property type="match status" value="1"/>
</dbReference>
<evidence type="ECO:0000256" key="5">
    <source>
        <dbReference type="ARBA" id="ARBA00022490"/>
    </source>
</evidence>
<dbReference type="FunFam" id="3.30.160.20:FF:000003">
    <property type="entry name" value="Ribonuclease 3"/>
    <property type="match status" value="1"/>
</dbReference>
<dbReference type="GO" id="GO:0046872">
    <property type="term" value="F:metal ion binding"/>
    <property type="evidence" value="ECO:0007669"/>
    <property type="project" value="UniProtKB-KW"/>
</dbReference>
<keyword evidence="5 15" id="KW-0963">Cytoplasm</keyword>
<dbReference type="GO" id="GO:0006397">
    <property type="term" value="P:mRNA processing"/>
    <property type="evidence" value="ECO:0007669"/>
    <property type="project" value="UniProtKB-UniRule"/>
</dbReference>
<keyword evidence="11 15" id="KW-0255">Endonuclease</keyword>
<dbReference type="FunFam" id="1.10.1520.10:FF:000001">
    <property type="entry name" value="Ribonuclease 3"/>
    <property type="match status" value="1"/>
</dbReference>
<feature type="active site" evidence="15">
    <location>
        <position position="68"/>
    </location>
</feature>
<evidence type="ECO:0000256" key="6">
    <source>
        <dbReference type="ARBA" id="ARBA00022552"/>
    </source>
</evidence>
<dbReference type="Pfam" id="PF14622">
    <property type="entry name" value="Ribonucleas_3_3"/>
    <property type="match status" value="1"/>
</dbReference>
<comment type="caution">
    <text evidence="18">The sequence shown here is derived from an EMBL/GenBank/DDBJ whole genome shotgun (WGS) entry which is preliminary data.</text>
</comment>
<keyword evidence="14 15" id="KW-0694">RNA-binding</keyword>
<keyword evidence="10 15" id="KW-0479">Metal-binding</keyword>
<keyword evidence="6 15" id="KW-0698">rRNA processing</keyword>
<comment type="subcellular location">
    <subcellularLocation>
        <location evidence="2 15">Cytoplasm</location>
    </subcellularLocation>
</comment>
<dbReference type="NCBIfam" id="TIGR02191">
    <property type="entry name" value="RNaseIII"/>
    <property type="match status" value="1"/>
</dbReference>
<dbReference type="SUPFAM" id="SSF69065">
    <property type="entry name" value="RNase III domain-like"/>
    <property type="match status" value="1"/>
</dbReference>
<protein>
    <recommendedName>
        <fullName evidence="15">Ribonuclease 3</fullName>
        <ecNumber evidence="15">3.1.26.3</ecNumber>
    </recommendedName>
    <alternativeName>
        <fullName evidence="15">Ribonuclease III</fullName>
        <shortName evidence="15">RNase III</shortName>
    </alternativeName>
</protein>
<dbReference type="GO" id="GO:0042802">
    <property type="term" value="F:identical protein binding"/>
    <property type="evidence" value="ECO:0007669"/>
    <property type="project" value="UniProtKB-ARBA"/>
</dbReference>
<dbReference type="GO" id="GO:0005737">
    <property type="term" value="C:cytoplasm"/>
    <property type="evidence" value="ECO:0007669"/>
    <property type="project" value="UniProtKB-SubCell"/>
</dbReference>
<name>A0A7C3E3F6_9SPIR</name>
<dbReference type="AlphaFoldDB" id="A0A7C3E3F6"/>
<dbReference type="PANTHER" id="PTHR11207:SF0">
    <property type="entry name" value="RIBONUCLEASE 3"/>
    <property type="match status" value="1"/>
</dbReference>
<dbReference type="GO" id="GO:0010468">
    <property type="term" value="P:regulation of gene expression"/>
    <property type="evidence" value="ECO:0007669"/>
    <property type="project" value="TreeGrafter"/>
</dbReference>
<evidence type="ECO:0000256" key="11">
    <source>
        <dbReference type="ARBA" id="ARBA00022759"/>
    </source>
</evidence>
<dbReference type="InterPro" id="IPR014720">
    <property type="entry name" value="dsRBD_dom"/>
</dbReference>
<gene>
    <name evidence="15 18" type="primary">rnc</name>
    <name evidence="18" type="ORF">ENS59_02025</name>
</gene>
<dbReference type="PROSITE" id="PS50137">
    <property type="entry name" value="DS_RBD"/>
    <property type="match status" value="1"/>
</dbReference>
<dbReference type="SMART" id="SM00358">
    <property type="entry name" value="DSRM"/>
    <property type="match status" value="1"/>
</dbReference>
<dbReference type="EC" id="3.1.26.3" evidence="15"/>
<evidence type="ECO:0000256" key="12">
    <source>
        <dbReference type="ARBA" id="ARBA00022801"/>
    </source>
</evidence>
<evidence type="ECO:0000256" key="13">
    <source>
        <dbReference type="ARBA" id="ARBA00022842"/>
    </source>
</evidence>
<evidence type="ECO:0000256" key="15">
    <source>
        <dbReference type="HAMAP-Rule" id="MF_00104"/>
    </source>
</evidence>
<dbReference type="HAMAP" id="MF_00104">
    <property type="entry name" value="RNase_III"/>
    <property type="match status" value="1"/>
</dbReference>
<dbReference type="SUPFAM" id="SSF54768">
    <property type="entry name" value="dsRNA-binding domain-like"/>
    <property type="match status" value="1"/>
</dbReference>
<dbReference type="CDD" id="cd10845">
    <property type="entry name" value="DSRM_RNAse_III_family"/>
    <property type="match status" value="1"/>
</dbReference>
<evidence type="ECO:0000256" key="3">
    <source>
        <dbReference type="ARBA" id="ARBA00010183"/>
    </source>
</evidence>
<feature type="binding site" evidence="15">
    <location>
        <position position="137"/>
    </location>
    <ligand>
        <name>Mg(2+)</name>
        <dbReference type="ChEBI" id="CHEBI:18420"/>
    </ligand>
</feature>
<feature type="binding site" evidence="15">
    <location>
        <position position="140"/>
    </location>
    <ligand>
        <name>Mg(2+)</name>
        <dbReference type="ChEBI" id="CHEBI:18420"/>
    </ligand>
</feature>
<dbReference type="EMBL" id="DSVL01000063">
    <property type="protein sequence ID" value="HFH28277.1"/>
    <property type="molecule type" value="Genomic_DNA"/>
</dbReference>
<dbReference type="GO" id="GO:0019843">
    <property type="term" value="F:rRNA binding"/>
    <property type="evidence" value="ECO:0007669"/>
    <property type="project" value="UniProtKB-KW"/>
</dbReference>
<evidence type="ECO:0000256" key="8">
    <source>
        <dbReference type="ARBA" id="ARBA00022694"/>
    </source>
</evidence>
<feature type="domain" description="DRBM" evidence="16">
    <location>
        <begin position="178"/>
        <end position="247"/>
    </location>
</feature>
<dbReference type="GO" id="GO:0004525">
    <property type="term" value="F:ribonuclease III activity"/>
    <property type="evidence" value="ECO:0007669"/>
    <property type="project" value="UniProtKB-UniRule"/>
</dbReference>
<keyword evidence="13 15" id="KW-0460">Magnesium</keyword>
<dbReference type="GO" id="GO:0006364">
    <property type="term" value="P:rRNA processing"/>
    <property type="evidence" value="ECO:0007669"/>
    <property type="project" value="UniProtKB-UniRule"/>
</dbReference>
<keyword evidence="9 15" id="KW-0540">Nuclease</keyword>
<evidence type="ECO:0000256" key="14">
    <source>
        <dbReference type="ARBA" id="ARBA00022884"/>
    </source>
</evidence>
<dbReference type="CDD" id="cd00593">
    <property type="entry name" value="RIBOc"/>
    <property type="match status" value="1"/>
</dbReference>
<dbReference type="InterPro" id="IPR036389">
    <property type="entry name" value="RNase_III_sf"/>
</dbReference>
<dbReference type="InterPro" id="IPR011907">
    <property type="entry name" value="RNase_III"/>
</dbReference>
<keyword evidence="8 15" id="KW-0819">tRNA processing</keyword>
<evidence type="ECO:0000256" key="7">
    <source>
        <dbReference type="ARBA" id="ARBA00022664"/>
    </source>
</evidence>
<dbReference type="PROSITE" id="PS00517">
    <property type="entry name" value="RNASE_3_1"/>
    <property type="match status" value="1"/>
</dbReference>
<evidence type="ECO:0000256" key="2">
    <source>
        <dbReference type="ARBA" id="ARBA00004496"/>
    </source>
</evidence>
<dbReference type="Gene3D" id="1.10.1520.10">
    <property type="entry name" value="Ribonuclease III domain"/>
    <property type="match status" value="1"/>
</dbReference>
<evidence type="ECO:0000256" key="4">
    <source>
        <dbReference type="ARBA" id="ARBA00011738"/>
    </source>
</evidence>
<feature type="domain" description="RNase III" evidence="17">
    <location>
        <begin position="24"/>
        <end position="151"/>
    </location>
</feature>
<sequence>MKDRTFKAVPAGSITVNSTRKQVLLDFQKTAAIRFRSLDLLNLSFVHRSASNEFPQKVNNERLEFLGDAILGACTATLLYEKLTEQPEGELAKIKSVVVSEDTLAGIARELQIDTLLILGKGEELSGGRTKKAILADALEALIGAYYLDSGYKAVFEFISKYIEVEIERVVTNQHHRDYKTLLQEKSQHLFRTYPIYTLLKRTGPDHERMFWVEVNVNGVTYGPGIGKNKKEAEQAAARIAYTAITDPSKG</sequence>
<keyword evidence="12 15" id="KW-0378">Hydrolase</keyword>
<keyword evidence="15" id="KW-0699">rRNA-binding</keyword>
<organism evidence="18">
    <name type="scientific">Gracilinema caldarium</name>
    <dbReference type="NCBI Taxonomy" id="215591"/>
    <lineage>
        <taxon>Bacteria</taxon>
        <taxon>Pseudomonadati</taxon>
        <taxon>Spirochaetota</taxon>
        <taxon>Spirochaetia</taxon>
        <taxon>Spirochaetales</taxon>
        <taxon>Breznakiellaceae</taxon>
        <taxon>Gracilinema</taxon>
    </lineage>
</organism>
<keyword evidence="7 15" id="KW-0507">mRNA processing</keyword>
<feature type="active site" evidence="15">
    <location>
        <position position="140"/>
    </location>
</feature>
<dbReference type="SMART" id="SM00535">
    <property type="entry name" value="RIBOc"/>
    <property type="match status" value="1"/>
</dbReference>
<proteinExistence type="inferred from homology"/>
<dbReference type="PROSITE" id="PS50142">
    <property type="entry name" value="RNASE_3_2"/>
    <property type="match status" value="1"/>
</dbReference>
<comment type="function">
    <text evidence="15">Digests double-stranded RNA. Involved in the processing of primary rRNA transcript to yield the immediate precursors to the large and small rRNAs (23S and 16S). Processes some mRNAs, and tRNAs when they are encoded in the rRNA operon. Processes pre-crRNA and tracrRNA of type II CRISPR loci if present in the organism.</text>
</comment>
<dbReference type="InterPro" id="IPR000999">
    <property type="entry name" value="RNase_III_dom"/>
</dbReference>
<dbReference type="PANTHER" id="PTHR11207">
    <property type="entry name" value="RIBONUCLEASE III"/>
    <property type="match status" value="1"/>
</dbReference>
<evidence type="ECO:0000256" key="9">
    <source>
        <dbReference type="ARBA" id="ARBA00022722"/>
    </source>
</evidence>
<evidence type="ECO:0000256" key="10">
    <source>
        <dbReference type="ARBA" id="ARBA00022723"/>
    </source>
</evidence>
<dbReference type="Pfam" id="PF00035">
    <property type="entry name" value="dsrm"/>
    <property type="match status" value="1"/>
</dbReference>
<evidence type="ECO:0000313" key="18">
    <source>
        <dbReference type="EMBL" id="HFH28277.1"/>
    </source>
</evidence>
<comment type="similarity">
    <text evidence="3">Belongs to the ribonuclease III family.</text>
</comment>
<reference evidence="18" key="1">
    <citation type="journal article" date="2020" name="mSystems">
        <title>Genome- and Community-Level Interaction Insights into Carbon Utilization and Element Cycling Functions of Hydrothermarchaeota in Hydrothermal Sediment.</title>
        <authorList>
            <person name="Zhou Z."/>
            <person name="Liu Y."/>
            <person name="Xu W."/>
            <person name="Pan J."/>
            <person name="Luo Z.H."/>
            <person name="Li M."/>
        </authorList>
    </citation>
    <scope>NUCLEOTIDE SEQUENCE [LARGE SCALE GENOMIC DNA]</scope>
    <source>
        <strain evidence="18">SpSt-503</strain>
    </source>
</reference>
<dbReference type="GO" id="GO:0003725">
    <property type="term" value="F:double-stranded RNA binding"/>
    <property type="evidence" value="ECO:0007669"/>
    <property type="project" value="TreeGrafter"/>
</dbReference>
<comment type="cofactor">
    <cofactor evidence="15">
        <name>Mg(2+)</name>
        <dbReference type="ChEBI" id="CHEBI:18420"/>
    </cofactor>
</comment>
<comment type="catalytic activity">
    <reaction evidence="1 15">
        <text>Endonucleolytic cleavage to 5'-phosphomonoester.</text>
        <dbReference type="EC" id="3.1.26.3"/>
    </reaction>
</comment>
<comment type="subunit">
    <text evidence="4 15">Homodimer.</text>
</comment>
<evidence type="ECO:0000259" key="16">
    <source>
        <dbReference type="PROSITE" id="PS50137"/>
    </source>
</evidence>
<dbReference type="GO" id="GO:0008033">
    <property type="term" value="P:tRNA processing"/>
    <property type="evidence" value="ECO:0007669"/>
    <property type="project" value="UniProtKB-KW"/>
</dbReference>
<feature type="binding site" evidence="15">
    <location>
        <position position="64"/>
    </location>
    <ligand>
        <name>Mg(2+)</name>
        <dbReference type="ChEBI" id="CHEBI:18420"/>
    </ligand>
</feature>
<evidence type="ECO:0000256" key="1">
    <source>
        <dbReference type="ARBA" id="ARBA00000109"/>
    </source>
</evidence>
<accession>A0A7C3E3F6</accession>
<evidence type="ECO:0000259" key="17">
    <source>
        <dbReference type="PROSITE" id="PS50142"/>
    </source>
</evidence>